<proteinExistence type="predicted"/>
<feature type="domain" description="C2H2-type" evidence="2">
    <location>
        <begin position="345"/>
        <end position="368"/>
    </location>
</feature>
<dbReference type="InterPro" id="IPR013087">
    <property type="entry name" value="Znf_C2H2_type"/>
</dbReference>
<feature type="domain" description="C2H2-type" evidence="2">
    <location>
        <begin position="475"/>
        <end position="498"/>
    </location>
</feature>
<evidence type="ECO:0000256" key="1">
    <source>
        <dbReference type="SAM" id="MobiDB-lite"/>
    </source>
</evidence>
<organism evidence="3 4">
    <name type="scientific">Caenorhabditis auriculariae</name>
    <dbReference type="NCBI Taxonomy" id="2777116"/>
    <lineage>
        <taxon>Eukaryota</taxon>
        <taxon>Metazoa</taxon>
        <taxon>Ecdysozoa</taxon>
        <taxon>Nematoda</taxon>
        <taxon>Chromadorea</taxon>
        <taxon>Rhabditida</taxon>
        <taxon>Rhabditina</taxon>
        <taxon>Rhabditomorpha</taxon>
        <taxon>Rhabditoidea</taxon>
        <taxon>Rhabditidae</taxon>
        <taxon>Peloderinae</taxon>
        <taxon>Caenorhabditis</taxon>
    </lineage>
</organism>
<accession>A0A8S1HP57</accession>
<dbReference type="SMART" id="SM00355">
    <property type="entry name" value="ZnF_C2H2"/>
    <property type="match status" value="3"/>
</dbReference>
<keyword evidence="4" id="KW-1185">Reference proteome</keyword>
<feature type="region of interest" description="Disordered" evidence="1">
    <location>
        <begin position="266"/>
        <end position="301"/>
    </location>
</feature>
<reference evidence="3" key="1">
    <citation type="submission" date="2020-10" db="EMBL/GenBank/DDBJ databases">
        <authorList>
            <person name="Kikuchi T."/>
        </authorList>
    </citation>
    <scope>NUCLEOTIDE SEQUENCE</scope>
    <source>
        <strain evidence="3">NKZ352</strain>
    </source>
</reference>
<dbReference type="Gene3D" id="3.30.160.60">
    <property type="entry name" value="Classic Zinc Finger"/>
    <property type="match status" value="1"/>
</dbReference>
<gene>
    <name evidence="3" type="ORF">CAUJ_LOCUS10839</name>
</gene>
<evidence type="ECO:0000313" key="3">
    <source>
        <dbReference type="EMBL" id="CAD6194920.1"/>
    </source>
</evidence>
<name>A0A8S1HP57_9PELO</name>
<dbReference type="Proteomes" id="UP000835052">
    <property type="component" value="Unassembled WGS sequence"/>
</dbReference>
<evidence type="ECO:0000313" key="4">
    <source>
        <dbReference type="Proteomes" id="UP000835052"/>
    </source>
</evidence>
<dbReference type="AlphaFoldDB" id="A0A8S1HP57"/>
<dbReference type="EMBL" id="CAJGYM010000049">
    <property type="protein sequence ID" value="CAD6194920.1"/>
    <property type="molecule type" value="Genomic_DNA"/>
</dbReference>
<feature type="domain" description="C2H2-type" evidence="2">
    <location>
        <begin position="374"/>
        <end position="397"/>
    </location>
</feature>
<protein>
    <recommendedName>
        <fullName evidence="2">C2H2-type domain-containing protein</fullName>
    </recommendedName>
</protein>
<feature type="compositionally biased region" description="Low complexity" evidence="1">
    <location>
        <begin position="266"/>
        <end position="297"/>
    </location>
</feature>
<comment type="caution">
    <text evidence="3">The sequence shown here is derived from an EMBL/GenBank/DDBJ whole genome shotgun (WGS) entry which is preliminary data.</text>
</comment>
<dbReference type="OrthoDB" id="5803872at2759"/>
<sequence>MQQQPPMDLVQLQKFWSQALGQAPAAPIPTSVASAPATPNIPPFMTHPMMLGMNPALMAQLTQARYQQYYLQLQFMAALQSQNAAAPTTSANTAGPSSGSPALPLLSPMLPTPVMPTAVPSPIFPPPALTPIQPPPKPPKTEKFMAPETKKRRVMAASNVAEETAIRKILNRPTALVMPKLTPMEPVKPANPKNPGTPVNQVNQANQVIPVIPVNQVKNEEPLKGVTVEIPEKGQAHITLPKNGIMTAWIAMLNNTAGDGKTSVTISPTTPLTSTPPKVVITTTPMTTSPSTSSNLPVEEEDEQFIDVESVDDDALEGRDRRKAHVEFYRKVKSIRMRAAKETSVKCAKCDEMVENNDNALQRHLTEHCDAGGYHCKLCGWQSPEKYRMYEHMRKEHPKKVDMFSDKRNMTKLSAAITECFPRLSARAKKEAEKGSDRFMTELMKLGISYCALCRSDLRMDKYSILRHVQTLHTVKCKHCKTTTNTSEGQIRHQLEAHGLNEPQLSVDYAPCSADSVLLPQLQLCFPTVIFNPDSEPGSPN</sequence>
<evidence type="ECO:0000259" key="2">
    <source>
        <dbReference type="SMART" id="SM00355"/>
    </source>
</evidence>